<feature type="binding site" evidence="8">
    <location>
        <position position="163"/>
    </location>
    <ligand>
        <name>L-tryptophan</name>
        <dbReference type="ChEBI" id="CHEBI:57912"/>
    </ligand>
</feature>
<dbReference type="GO" id="GO:0006436">
    <property type="term" value="P:tryptophanyl-tRNA aminoacylation"/>
    <property type="evidence" value="ECO:0007669"/>
    <property type="project" value="UniProtKB-UniRule"/>
</dbReference>
<feature type="binding site" evidence="8">
    <location>
        <position position="214"/>
    </location>
    <ligand>
        <name>ATP</name>
        <dbReference type="ChEBI" id="CHEBI:30616"/>
    </ligand>
</feature>
<comment type="similarity">
    <text evidence="1 8 9">Belongs to the class-I aminoacyl-tRNA synthetase family.</text>
</comment>
<dbReference type="InterPro" id="IPR024109">
    <property type="entry name" value="Trp-tRNA-ligase_bac-type"/>
</dbReference>
<dbReference type="Gene3D" id="1.10.240.10">
    <property type="entry name" value="Tyrosyl-Transfer RNA Synthetase"/>
    <property type="match status" value="1"/>
</dbReference>
<dbReference type="FunFam" id="1.10.240.10:FF:000002">
    <property type="entry name" value="Tryptophan--tRNA ligase"/>
    <property type="match status" value="1"/>
</dbReference>
<dbReference type="InterPro" id="IPR001412">
    <property type="entry name" value="aa-tRNA-synth_I_CS"/>
</dbReference>
<keyword evidence="4 8" id="KW-0067">ATP-binding</keyword>
<feature type="binding site" evidence="8">
    <location>
        <begin position="175"/>
        <end position="177"/>
    </location>
    <ligand>
        <name>ATP</name>
        <dbReference type="ChEBI" id="CHEBI:30616"/>
    </ligand>
</feature>
<evidence type="ECO:0000256" key="7">
    <source>
        <dbReference type="ARBA" id="ARBA00049929"/>
    </source>
</evidence>
<protein>
    <recommendedName>
        <fullName evidence="8">Tryptophan--tRNA ligase</fullName>
        <ecNumber evidence="8">6.1.1.2</ecNumber>
    </recommendedName>
    <alternativeName>
        <fullName evidence="8">Tryptophanyl-tRNA synthetase</fullName>
        <shortName evidence="8">TrpRS</shortName>
    </alternativeName>
</protein>
<feature type="binding site" evidence="8">
    <location>
        <begin position="223"/>
        <end position="227"/>
    </location>
    <ligand>
        <name>ATP</name>
        <dbReference type="ChEBI" id="CHEBI:30616"/>
    </ligand>
</feature>
<dbReference type="RefSeq" id="WP_185693943.1">
    <property type="nucleotide sequence ID" value="NZ_JACHVA010000126.1"/>
</dbReference>
<evidence type="ECO:0000256" key="2">
    <source>
        <dbReference type="ARBA" id="ARBA00022598"/>
    </source>
</evidence>
<dbReference type="AlphaFoldDB" id="A0A7X1B0E0"/>
<keyword evidence="2 8" id="KW-0436">Ligase</keyword>
<comment type="function">
    <text evidence="8">Catalyzes the attachment of tryptophan to tRNA(Trp).</text>
</comment>
<keyword evidence="3 8" id="KW-0547">Nucleotide-binding</keyword>
<dbReference type="InterPro" id="IPR014729">
    <property type="entry name" value="Rossmann-like_a/b/a_fold"/>
</dbReference>
<keyword evidence="11" id="KW-1185">Reference proteome</keyword>
<reference evidence="10 11" key="1">
    <citation type="submission" date="2020-07" db="EMBL/GenBank/DDBJ databases">
        <authorList>
            <person name="Feng X."/>
        </authorList>
    </citation>
    <scope>NUCLEOTIDE SEQUENCE [LARGE SCALE GENOMIC DNA]</scope>
    <source>
        <strain evidence="10 11">JCM14086</strain>
    </source>
</reference>
<evidence type="ECO:0000313" key="10">
    <source>
        <dbReference type="EMBL" id="MBC2603311.1"/>
    </source>
</evidence>
<dbReference type="SUPFAM" id="SSF52374">
    <property type="entry name" value="Nucleotidylyl transferase"/>
    <property type="match status" value="1"/>
</dbReference>
<evidence type="ECO:0000256" key="1">
    <source>
        <dbReference type="ARBA" id="ARBA00005594"/>
    </source>
</evidence>
<evidence type="ECO:0000256" key="6">
    <source>
        <dbReference type="ARBA" id="ARBA00023146"/>
    </source>
</evidence>
<proteinExistence type="inferred from homology"/>
<feature type="short sequence motif" description="'KMSKS' region" evidence="8">
    <location>
        <begin position="223"/>
        <end position="227"/>
    </location>
</feature>
<feature type="binding site" evidence="8">
    <location>
        <begin position="25"/>
        <end position="26"/>
    </location>
    <ligand>
        <name>ATP</name>
        <dbReference type="ChEBI" id="CHEBI:30616"/>
    </ligand>
</feature>
<comment type="catalytic activity">
    <reaction evidence="7 8">
        <text>tRNA(Trp) + L-tryptophan + ATP = L-tryptophyl-tRNA(Trp) + AMP + diphosphate + H(+)</text>
        <dbReference type="Rhea" id="RHEA:24080"/>
        <dbReference type="Rhea" id="RHEA-COMP:9671"/>
        <dbReference type="Rhea" id="RHEA-COMP:9705"/>
        <dbReference type="ChEBI" id="CHEBI:15378"/>
        <dbReference type="ChEBI" id="CHEBI:30616"/>
        <dbReference type="ChEBI" id="CHEBI:33019"/>
        <dbReference type="ChEBI" id="CHEBI:57912"/>
        <dbReference type="ChEBI" id="CHEBI:78442"/>
        <dbReference type="ChEBI" id="CHEBI:78535"/>
        <dbReference type="ChEBI" id="CHEBI:456215"/>
        <dbReference type="EC" id="6.1.1.2"/>
    </reaction>
</comment>
<evidence type="ECO:0000256" key="4">
    <source>
        <dbReference type="ARBA" id="ARBA00022840"/>
    </source>
</evidence>
<gene>
    <name evidence="8 10" type="primary">trpS</name>
    <name evidence="10" type="ORF">H5P30_16130</name>
</gene>
<dbReference type="CDD" id="cd00806">
    <property type="entry name" value="TrpRS_core"/>
    <property type="match status" value="1"/>
</dbReference>
<keyword evidence="8" id="KW-0963">Cytoplasm</keyword>
<dbReference type="EMBL" id="JACHVA010000126">
    <property type="protein sequence ID" value="MBC2603311.1"/>
    <property type="molecule type" value="Genomic_DNA"/>
</dbReference>
<dbReference type="InterPro" id="IPR002306">
    <property type="entry name" value="Trp-tRNA-ligase"/>
</dbReference>
<dbReference type="Proteomes" id="UP000525652">
    <property type="component" value="Unassembled WGS sequence"/>
</dbReference>
<evidence type="ECO:0000256" key="3">
    <source>
        <dbReference type="ARBA" id="ARBA00022741"/>
    </source>
</evidence>
<keyword evidence="6 8" id="KW-0030">Aminoacyl-tRNA synthetase</keyword>
<dbReference type="NCBIfam" id="TIGR00233">
    <property type="entry name" value="trpS"/>
    <property type="match status" value="1"/>
</dbReference>
<dbReference type="PANTHER" id="PTHR43766:SF1">
    <property type="entry name" value="TRYPTOPHAN--TRNA LIGASE, MITOCHONDRIAL"/>
    <property type="match status" value="1"/>
</dbReference>
<dbReference type="InterPro" id="IPR050203">
    <property type="entry name" value="Trp-tRNA_synthetase"/>
</dbReference>
<dbReference type="InterPro" id="IPR002305">
    <property type="entry name" value="aa-tRNA-synth_Ic"/>
</dbReference>
<sequence>MKKEEKPEKPVILTCAQPSGVLTLGNYLGALRNWATLLDGAECFFGIVDMHSITAKNVPAELRKNSISCLAQYIACGMDPEKSHLFIQSHVIGHAELAWVLSCQTPIGDLQRMTQFKEKAARLGFAVADTEEGDSLRFSHEGARAQASVNSGLLFYPVLMAADILLYNADQVPVGEDQRQHLELCRDLARRFNHNYSDTFTVPDALIPKEGARIRSLQDPEKKMSKSDDDPLATIYLLDPPKLIRKKIMSAVTDSDTEIRFGDDKPGVSNLLQILATTGGESIEDLVQSFEGKGYADLKSATADSVIALLEPVQKRYEELMADKSYLESVLKEGAEAAQKRAYKTLAKVYRKVGFYPRAR</sequence>
<keyword evidence="5 8" id="KW-0648">Protein biosynthesis</keyword>
<evidence type="ECO:0000256" key="8">
    <source>
        <dbReference type="HAMAP-Rule" id="MF_00140"/>
    </source>
</evidence>
<feature type="short sequence motif" description="'HIGH' region" evidence="8">
    <location>
        <begin position="18"/>
        <end position="26"/>
    </location>
</feature>
<dbReference type="HAMAP" id="MF_00140_B">
    <property type="entry name" value="Trp_tRNA_synth_B"/>
    <property type="match status" value="1"/>
</dbReference>
<comment type="subunit">
    <text evidence="8">Homodimer.</text>
</comment>
<accession>A0A7X1B0E0</accession>
<name>A0A7X1B0E0_9BACT</name>
<organism evidence="10 11">
    <name type="scientific">Puniceicoccus vermicola</name>
    <dbReference type="NCBI Taxonomy" id="388746"/>
    <lineage>
        <taxon>Bacteria</taxon>
        <taxon>Pseudomonadati</taxon>
        <taxon>Verrucomicrobiota</taxon>
        <taxon>Opitutia</taxon>
        <taxon>Puniceicoccales</taxon>
        <taxon>Puniceicoccaceae</taxon>
        <taxon>Puniceicoccus</taxon>
    </lineage>
</organism>
<dbReference type="GO" id="GO:0005829">
    <property type="term" value="C:cytosol"/>
    <property type="evidence" value="ECO:0007669"/>
    <property type="project" value="TreeGrafter"/>
</dbReference>
<evidence type="ECO:0000256" key="9">
    <source>
        <dbReference type="RuleBase" id="RU363036"/>
    </source>
</evidence>
<dbReference type="PANTHER" id="PTHR43766">
    <property type="entry name" value="TRYPTOPHAN--TRNA LIGASE, MITOCHONDRIAL"/>
    <property type="match status" value="1"/>
</dbReference>
<feature type="binding site" evidence="8">
    <location>
        <begin position="17"/>
        <end position="19"/>
    </location>
    <ligand>
        <name>ATP</name>
        <dbReference type="ChEBI" id="CHEBI:30616"/>
    </ligand>
</feature>
<comment type="caution">
    <text evidence="10">The sequence shown here is derived from an EMBL/GenBank/DDBJ whole genome shotgun (WGS) entry which is preliminary data.</text>
</comment>
<dbReference type="Gene3D" id="3.40.50.620">
    <property type="entry name" value="HUPs"/>
    <property type="match status" value="1"/>
</dbReference>
<evidence type="ECO:0000313" key="11">
    <source>
        <dbReference type="Proteomes" id="UP000525652"/>
    </source>
</evidence>
<dbReference type="GO" id="GO:0005524">
    <property type="term" value="F:ATP binding"/>
    <property type="evidence" value="ECO:0007669"/>
    <property type="project" value="UniProtKB-UniRule"/>
</dbReference>
<evidence type="ECO:0000256" key="5">
    <source>
        <dbReference type="ARBA" id="ARBA00022917"/>
    </source>
</evidence>
<dbReference type="GO" id="GO:0004830">
    <property type="term" value="F:tryptophan-tRNA ligase activity"/>
    <property type="evidence" value="ECO:0007669"/>
    <property type="project" value="UniProtKB-UniRule"/>
</dbReference>
<comment type="subcellular location">
    <subcellularLocation>
        <location evidence="8">Cytoplasm</location>
    </subcellularLocation>
</comment>
<dbReference type="PRINTS" id="PR01039">
    <property type="entry name" value="TRNASYNTHTRP"/>
</dbReference>
<dbReference type="Pfam" id="PF00579">
    <property type="entry name" value="tRNA-synt_1b"/>
    <property type="match status" value="1"/>
</dbReference>
<dbReference type="EC" id="6.1.1.2" evidence="8"/>
<dbReference type="PROSITE" id="PS00178">
    <property type="entry name" value="AA_TRNA_LIGASE_I"/>
    <property type="match status" value="1"/>
</dbReference>